<dbReference type="InterPro" id="IPR006076">
    <property type="entry name" value="FAD-dep_OxRdtase"/>
</dbReference>
<dbReference type="Gene3D" id="3.50.50.60">
    <property type="entry name" value="FAD/NAD(P)-binding domain"/>
    <property type="match status" value="1"/>
</dbReference>
<dbReference type="SUPFAM" id="SSF54373">
    <property type="entry name" value="FAD-linked reductases, C-terminal domain"/>
    <property type="match status" value="1"/>
</dbReference>
<dbReference type="EMBL" id="JACKVK010000008">
    <property type="protein sequence ID" value="MCV7421839.1"/>
    <property type="molecule type" value="Genomic_DNA"/>
</dbReference>
<dbReference type="InterPro" id="IPR036188">
    <property type="entry name" value="FAD/NAD-bd_sf"/>
</dbReference>
<keyword evidence="7" id="KW-1185">Reference proteome</keyword>
<accession>A0A9X2Z375</accession>
<feature type="domain" description="FAD dependent oxidoreductase" evidence="5">
    <location>
        <begin position="2"/>
        <end position="327"/>
    </location>
</feature>
<dbReference type="AlphaFoldDB" id="A0A9X2Z375"/>
<name>A0A9X2Z375_9MYCO</name>
<evidence type="ECO:0000313" key="6">
    <source>
        <dbReference type="EMBL" id="MCV7421839.1"/>
    </source>
</evidence>
<reference evidence="6" key="2">
    <citation type="journal article" date="2022" name="BMC Genomics">
        <title>Comparative genome analysis of mycobacteria focusing on tRNA and non-coding RNA.</title>
        <authorList>
            <person name="Behra P.R.K."/>
            <person name="Pettersson B.M.F."/>
            <person name="Ramesh M."/>
            <person name="Das S."/>
            <person name="Dasgupta S."/>
            <person name="Kirsebom L.A."/>
        </authorList>
    </citation>
    <scope>NUCLEOTIDE SEQUENCE</scope>
    <source>
        <strain evidence="6">DSM 44838</strain>
    </source>
</reference>
<evidence type="ECO:0000256" key="2">
    <source>
        <dbReference type="ARBA" id="ARBA00022630"/>
    </source>
</evidence>
<evidence type="ECO:0000313" key="7">
    <source>
        <dbReference type="Proteomes" id="UP001141629"/>
    </source>
</evidence>
<dbReference type="Proteomes" id="UP001141629">
    <property type="component" value="Unassembled WGS sequence"/>
</dbReference>
<dbReference type="PANTHER" id="PTHR10961">
    <property type="entry name" value="PEROXISOMAL SARCOSINE OXIDASE"/>
    <property type="match status" value="1"/>
</dbReference>
<keyword evidence="3" id="KW-0274">FAD</keyword>
<evidence type="ECO:0000259" key="5">
    <source>
        <dbReference type="Pfam" id="PF01266"/>
    </source>
</evidence>
<evidence type="ECO:0000256" key="1">
    <source>
        <dbReference type="ARBA" id="ARBA00001974"/>
    </source>
</evidence>
<keyword evidence="2" id="KW-0285">Flavoprotein</keyword>
<comment type="cofactor">
    <cofactor evidence="1">
        <name>FAD</name>
        <dbReference type="ChEBI" id="CHEBI:57692"/>
    </cofactor>
</comment>
<evidence type="ECO:0000256" key="4">
    <source>
        <dbReference type="ARBA" id="ARBA00023002"/>
    </source>
</evidence>
<proteinExistence type="predicted"/>
<evidence type="ECO:0000256" key="3">
    <source>
        <dbReference type="ARBA" id="ARBA00022827"/>
    </source>
</evidence>
<protein>
    <submittedName>
        <fullName evidence="6">FAD-dependent oxidoreductase</fullName>
    </submittedName>
</protein>
<dbReference type="GO" id="GO:0050660">
    <property type="term" value="F:flavin adenine dinucleotide binding"/>
    <property type="evidence" value="ECO:0007669"/>
    <property type="project" value="InterPro"/>
</dbReference>
<dbReference type="PANTHER" id="PTHR10961:SF7">
    <property type="entry name" value="FAD DEPENDENT OXIDOREDUCTASE DOMAIN-CONTAINING PROTEIN"/>
    <property type="match status" value="1"/>
</dbReference>
<gene>
    <name evidence="6" type="ORF">H7K45_14920</name>
</gene>
<dbReference type="Gene3D" id="3.30.9.10">
    <property type="entry name" value="D-Amino Acid Oxidase, subunit A, domain 2"/>
    <property type="match status" value="1"/>
</dbReference>
<comment type="caution">
    <text evidence="6">The sequence shown here is derived from an EMBL/GenBank/DDBJ whole genome shotgun (WGS) entry which is preliminary data.</text>
</comment>
<organism evidence="6 7">
    <name type="scientific">Mycobacterium yunnanensis</name>
    <dbReference type="NCBI Taxonomy" id="368477"/>
    <lineage>
        <taxon>Bacteria</taxon>
        <taxon>Bacillati</taxon>
        <taxon>Actinomycetota</taxon>
        <taxon>Actinomycetes</taxon>
        <taxon>Mycobacteriales</taxon>
        <taxon>Mycobacteriaceae</taxon>
        <taxon>Mycobacterium</taxon>
    </lineage>
</organism>
<sequence length="361" mass="38603">MSRRGHDVTLVDRHGPFNALSSSVGPTRLWRLADPNPVKVRLGRRALEAMHRLAARAGTEVFLTRGLVWRDDVSLPALVDALTAEDVEHTEVSARDVGHFFPGLRPDGRDAIWQPLAGVVLAETSLRAQLESFSGSTVFGREVVAVDVRSAGVRVTFGDGESVDADVVVLAAGPGAAGLLAGVGVDVELHPYLEQVVHFGDAAQPSASDALPGLFDGPHGARPGVYGMPTPGRGYKIGFDTPLRDYRRSDEDRTPDPARTKVIRDYVLESLPTVPPTVRDEQVCVWTDSPDGNFVVDRLPGGVVLACGDHGEGFKFSALMGEVLADLAEGRTPDDDVARLSLARLATATPRRAGPHVMGRH</sequence>
<dbReference type="GO" id="GO:0008115">
    <property type="term" value="F:sarcosine oxidase activity"/>
    <property type="evidence" value="ECO:0007669"/>
    <property type="project" value="TreeGrafter"/>
</dbReference>
<dbReference type="Pfam" id="PF01266">
    <property type="entry name" value="DAO"/>
    <property type="match status" value="1"/>
</dbReference>
<reference evidence="6" key="1">
    <citation type="submission" date="2020-07" db="EMBL/GenBank/DDBJ databases">
        <authorList>
            <person name="Pettersson B.M.F."/>
            <person name="Behra P.R.K."/>
            <person name="Ramesh M."/>
            <person name="Das S."/>
            <person name="Dasgupta S."/>
            <person name="Kirsebom L.A."/>
        </authorList>
    </citation>
    <scope>NUCLEOTIDE SEQUENCE</scope>
    <source>
        <strain evidence="6">DSM 44838</strain>
    </source>
</reference>
<dbReference type="InterPro" id="IPR045170">
    <property type="entry name" value="MTOX"/>
</dbReference>
<keyword evidence="4" id="KW-0560">Oxidoreductase</keyword>
<dbReference type="SUPFAM" id="SSF51905">
    <property type="entry name" value="FAD/NAD(P)-binding domain"/>
    <property type="match status" value="1"/>
</dbReference>